<keyword evidence="10" id="KW-0460">Magnesium</keyword>
<evidence type="ECO:0000256" key="12">
    <source>
        <dbReference type="ARBA" id="ARBA00022989"/>
    </source>
</evidence>
<evidence type="ECO:0000259" key="16">
    <source>
        <dbReference type="Pfam" id="PF00556"/>
    </source>
</evidence>
<evidence type="ECO:0000256" key="3">
    <source>
        <dbReference type="ARBA" id="ARBA00011367"/>
    </source>
</evidence>
<evidence type="ECO:0000256" key="10">
    <source>
        <dbReference type="ARBA" id="ARBA00022842"/>
    </source>
</evidence>
<keyword evidence="9" id="KW-0479">Metal-binding</keyword>
<dbReference type="Proteomes" id="UP000184514">
    <property type="component" value="Unassembled WGS sequence"/>
</dbReference>
<dbReference type="OrthoDB" id="7065223at2"/>
<dbReference type="RefSeq" id="WP_072631556.1">
    <property type="nucleotide sequence ID" value="NZ_MLCB01000170.1"/>
</dbReference>
<dbReference type="STRING" id="696762.PFRI_30380"/>
<dbReference type="SUPFAM" id="SSF56918">
    <property type="entry name" value="Light-harvesting complex subunits"/>
    <property type="match status" value="1"/>
</dbReference>
<evidence type="ECO:0000256" key="15">
    <source>
        <dbReference type="ARBA" id="ARBA00023243"/>
    </source>
</evidence>
<evidence type="ECO:0000256" key="4">
    <source>
        <dbReference type="ARBA" id="ARBA00022475"/>
    </source>
</evidence>
<dbReference type="GO" id="GO:0019684">
    <property type="term" value="P:photosynthesis, light reaction"/>
    <property type="evidence" value="ECO:0007669"/>
    <property type="project" value="InterPro"/>
</dbReference>
<keyword evidence="5" id="KW-0148">Chlorophyll</keyword>
<dbReference type="GO" id="GO:0005886">
    <property type="term" value="C:plasma membrane"/>
    <property type="evidence" value="ECO:0007669"/>
    <property type="project" value="UniProtKB-SubCell"/>
</dbReference>
<dbReference type="AlphaFoldDB" id="A0A1L9NTT3"/>
<dbReference type="Gene3D" id="4.10.220.20">
    <property type="entry name" value="Light-harvesting complex"/>
    <property type="match status" value="1"/>
</dbReference>
<evidence type="ECO:0000256" key="13">
    <source>
        <dbReference type="ARBA" id="ARBA00022991"/>
    </source>
</evidence>
<comment type="caution">
    <text evidence="17">The sequence shown here is derived from an EMBL/GenBank/DDBJ whole genome shotgun (WGS) entry which is preliminary data.</text>
</comment>
<keyword evidence="8" id="KW-0812">Transmembrane</keyword>
<protein>
    <submittedName>
        <fullName evidence="17">Light-harvesting protein B-800/850 alpha chain</fullName>
    </submittedName>
</protein>
<comment type="function">
    <text evidence="1">Antenna complexes are light-harvesting systems, which transfer the excitation energy to the reaction centers.</text>
</comment>
<organism evidence="17 18">
    <name type="scientific">Planktotalea frisia</name>
    <dbReference type="NCBI Taxonomy" id="696762"/>
    <lineage>
        <taxon>Bacteria</taxon>
        <taxon>Pseudomonadati</taxon>
        <taxon>Pseudomonadota</taxon>
        <taxon>Alphaproteobacteria</taxon>
        <taxon>Rhodobacterales</taxon>
        <taxon>Paracoccaceae</taxon>
        <taxon>Planktotalea</taxon>
    </lineage>
</organism>
<keyword evidence="6" id="KW-0997">Cell inner membrane</keyword>
<dbReference type="Pfam" id="PF00556">
    <property type="entry name" value="LHC"/>
    <property type="match status" value="1"/>
</dbReference>
<keyword evidence="7" id="KW-0042">Antenna complex</keyword>
<name>A0A1L9NTT3_9RHOB</name>
<evidence type="ECO:0000313" key="17">
    <source>
        <dbReference type="EMBL" id="OJI92720.1"/>
    </source>
</evidence>
<dbReference type="GO" id="GO:0030077">
    <property type="term" value="C:plasma membrane light-harvesting complex"/>
    <property type="evidence" value="ECO:0007669"/>
    <property type="project" value="InterPro"/>
</dbReference>
<keyword evidence="4" id="KW-1003">Cell membrane</keyword>
<evidence type="ECO:0000313" key="18">
    <source>
        <dbReference type="Proteomes" id="UP000184514"/>
    </source>
</evidence>
<evidence type="ECO:0000256" key="6">
    <source>
        <dbReference type="ARBA" id="ARBA00022519"/>
    </source>
</evidence>
<dbReference type="InterPro" id="IPR035889">
    <property type="entry name" value="Light-harvesting_complex"/>
</dbReference>
<evidence type="ECO:0000256" key="11">
    <source>
        <dbReference type="ARBA" id="ARBA00022956"/>
    </source>
</evidence>
<keyword evidence="12" id="KW-1133">Transmembrane helix</keyword>
<comment type="subunit">
    <text evidence="3">The core complex is formed by different alpha and beta chains, binding bacteriochlorophyll molecules, and arranged most probably in tetrameric structures disposed around the reaction center. The non-pigmented gamma chains may constitute additional components.</text>
</comment>
<keyword evidence="13" id="KW-0157">Chromophore</keyword>
<keyword evidence="18" id="KW-1185">Reference proteome</keyword>
<dbReference type="GO" id="GO:0046872">
    <property type="term" value="F:metal ion binding"/>
    <property type="evidence" value="ECO:0007669"/>
    <property type="project" value="UniProtKB-KW"/>
</dbReference>
<evidence type="ECO:0000256" key="14">
    <source>
        <dbReference type="ARBA" id="ARBA00023136"/>
    </source>
</evidence>
<comment type="subcellular location">
    <subcellularLocation>
        <location evidence="2">Cell inner membrane</location>
        <topology evidence="2">Single-pass type II membrane protein</topology>
    </subcellularLocation>
</comment>
<keyword evidence="11" id="KW-0076">Bacteriochlorophyll</keyword>
<feature type="domain" description="Antenna complex alpha/beta subunit" evidence="16">
    <location>
        <begin position="3"/>
        <end position="41"/>
    </location>
</feature>
<evidence type="ECO:0000256" key="7">
    <source>
        <dbReference type="ARBA" id="ARBA00022549"/>
    </source>
</evidence>
<dbReference type="GO" id="GO:0042314">
    <property type="term" value="F:bacteriochlorophyll binding"/>
    <property type="evidence" value="ECO:0007669"/>
    <property type="project" value="UniProtKB-KW"/>
</dbReference>
<evidence type="ECO:0000256" key="2">
    <source>
        <dbReference type="ARBA" id="ARBA00004249"/>
    </source>
</evidence>
<evidence type="ECO:0000256" key="8">
    <source>
        <dbReference type="ARBA" id="ARBA00022692"/>
    </source>
</evidence>
<keyword evidence="15" id="KW-0437">Light-harvesting polypeptide</keyword>
<accession>A0A1L9NTT3</accession>
<proteinExistence type="predicted"/>
<reference evidence="17 18" key="1">
    <citation type="submission" date="2016-10" db="EMBL/GenBank/DDBJ databases">
        <title>Genome sequence of Planktotalea frisia SH6-1.</title>
        <authorList>
            <person name="Poehlein A."/>
            <person name="Bakenhus I."/>
            <person name="Voget S."/>
            <person name="Brinkhoff T."/>
            <person name="Simon M."/>
        </authorList>
    </citation>
    <scope>NUCLEOTIDE SEQUENCE [LARGE SCALE GENOMIC DNA]</scope>
    <source>
        <strain evidence="17 18">SH6-1</strain>
    </source>
</reference>
<evidence type="ECO:0000256" key="5">
    <source>
        <dbReference type="ARBA" id="ARBA00022494"/>
    </source>
</evidence>
<evidence type="ECO:0000256" key="1">
    <source>
        <dbReference type="ARBA" id="ARBA00002455"/>
    </source>
</evidence>
<keyword evidence="14" id="KW-0472">Membrane</keyword>
<dbReference type="InterPro" id="IPR000066">
    <property type="entry name" value="Antenna_a/b"/>
</dbReference>
<sequence>MNNAKMWLVVSPTVGVPLFLGAVAVGSFAVHLQVVKNTSWVADFLQGVPMGTGDKMAAAAIVDESAMKAATVSYAVPAKDGLEVTVILPDGTQTQAILKDPQKLQASDL</sequence>
<gene>
    <name evidence="17" type="primary">pucA_2</name>
    <name evidence="17" type="ORF">PFRI_30380</name>
</gene>
<dbReference type="EMBL" id="MLCB01000170">
    <property type="protein sequence ID" value="OJI92720.1"/>
    <property type="molecule type" value="Genomic_DNA"/>
</dbReference>
<evidence type="ECO:0000256" key="9">
    <source>
        <dbReference type="ARBA" id="ARBA00022723"/>
    </source>
</evidence>